<feature type="transmembrane region" description="Helical" evidence="4">
    <location>
        <begin position="325"/>
        <end position="348"/>
    </location>
</feature>
<dbReference type="PANTHER" id="PTHR23526:SF2">
    <property type="entry name" value="MAJOR FACILITATOR SUPERFAMILY (MFS) PROFILE DOMAIN-CONTAINING PROTEIN"/>
    <property type="match status" value="1"/>
</dbReference>
<sequence length="462" mass="50906">MKLTPTTQLTEEQVNTGMNLVTKDGLAVETMVVLTGGTFLTALALKLGASNFQIGLLAALPTFTNIFQLFAIWLAQRYNNRRVITVACTAFARFPLIVIGLMPFVFTTGTTIHTLISLLFFHYLFGSLAGATWNSWMKDLLPGEKLGSFYAQRTRLTQILNVTLSLTVSLLIDFVKTRFPEYETAALTALFLAGSVAGLSSLWLLIRTPEPLATVQPDNLIQQYVLPLKDQNFKRLLFFNGSWIFAVNLATPFLTVYMLKTMGLSVFMVTVMAIVGQLSGIMFVRIWGRYSDKYSNKTVILICASLYVAAMLAWAFTAVSASVHFTIALLTLINILTGIANSGINLSLNNLGIKLAPSGHAMVYLSAKNMMIALCSAAAPLLGGILADFFAHHQQVWAAIWKSQWNFFFIMSAVLAALSTRLLKKVAESGEERKGIVLEEMLLSFKARLISVPAVLSRRNKK</sequence>
<dbReference type="SUPFAM" id="SSF103473">
    <property type="entry name" value="MFS general substrate transporter"/>
    <property type="match status" value="1"/>
</dbReference>
<dbReference type="AlphaFoldDB" id="A0A5C6LSM1"/>
<dbReference type="InterPro" id="IPR020846">
    <property type="entry name" value="MFS_dom"/>
</dbReference>
<gene>
    <name evidence="6" type="ORF">FEF09_20245</name>
</gene>
<feature type="transmembrane region" description="Helical" evidence="4">
    <location>
        <begin position="54"/>
        <end position="76"/>
    </location>
</feature>
<evidence type="ECO:0000256" key="3">
    <source>
        <dbReference type="ARBA" id="ARBA00023136"/>
    </source>
</evidence>
<feature type="domain" description="Major facilitator superfamily (MFS) profile" evidence="5">
    <location>
        <begin position="186"/>
        <end position="462"/>
    </location>
</feature>
<dbReference type="PROSITE" id="PS50850">
    <property type="entry name" value="MFS"/>
    <property type="match status" value="1"/>
</dbReference>
<dbReference type="InterPro" id="IPR036259">
    <property type="entry name" value="MFS_trans_sf"/>
</dbReference>
<dbReference type="Pfam" id="PF07690">
    <property type="entry name" value="MFS_1"/>
    <property type="match status" value="1"/>
</dbReference>
<feature type="transmembrane region" description="Helical" evidence="4">
    <location>
        <begin position="83"/>
        <end position="106"/>
    </location>
</feature>
<feature type="transmembrane region" description="Helical" evidence="4">
    <location>
        <begin position="154"/>
        <end position="172"/>
    </location>
</feature>
<keyword evidence="2 4" id="KW-1133">Transmembrane helix</keyword>
<comment type="caution">
    <text evidence="6">The sequence shown here is derived from an EMBL/GenBank/DDBJ whole genome shotgun (WGS) entry which is preliminary data.</text>
</comment>
<evidence type="ECO:0000256" key="1">
    <source>
        <dbReference type="ARBA" id="ARBA00022692"/>
    </source>
</evidence>
<feature type="transmembrane region" description="Helical" evidence="4">
    <location>
        <begin position="265"/>
        <end position="287"/>
    </location>
</feature>
<feature type="transmembrane region" description="Helical" evidence="4">
    <location>
        <begin position="369"/>
        <end position="391"/>
    </location>
</feature>
<dbReference type="Proteomes" id="UP000318815">
    <property type="component" value="Unassembled WGS sequence"/>
</dbReference>
<proteinExistence type="predicted"/>
<evidence type="ECO:0000313" key="6">
    <source>
        <dbReference type="EMBL" id="TWV98758.1"/>
    </source>
</evidence>
<feature type="transmembrane region" description="Helical" evidence="4">
    <location>
        <begin position="184"/>
        <end position="206"/>
    </location>
</feature>
<feature type="transmembrane region" description="Helical" evidence="4">
    <location>
        <begin position="403"/>
        <end position="423"/>
    </location>
</feature>
<evidence type="ECO:0000313" key="7">
    <source>
        <dbReference type="Proteomes" id="UP000318815"/>
    </source>
</evidence>
<dbReference type="RefSeq" id="WP_146306786.1">
    <property type="nucleotide sequence ID" value="NZ_VOHS01000024.1"/>
</dbReference>
<feature type="transmembrane region" description="Helical" evidence="4">
    <location>
        <begin position="112"/>
        <end position="133"/>
    </location>
</feature>
<dbReference type="InterPro" id="IPR011701">
    <property type="entry name" value="MFS"/>
</dbReference>
<organism evidence="6 7">
    <name type="scientific">Chitinophaga pinensis</name>
    <dbReference type="NCBI Taxonomy" id="79329"/>
    <lineage>
        <taxon>Bacteria</taxon>
        <taxon>Pseudomonadati</taxon>
        <taxon>Bacteroidota</taxon>
        <taxon>Chitinophagia</taxon>
        <taxon>Chitinophagales</taxon>
        <taxon>Chitinophagaceae</taxon>
        <taxon>Chitinophaga</taxon>
    </lineage>
</organism>
<protein>
    <submittedName>
        <fullName evidence="6">MFS transporter</fullName>
    </submittedName>
</protein>
<evidence type="ECO:0000256" key="2">
    <source>
        <dbReference type="ARBA" id="ARBA00022989"/>
    </source>
</evidence>
<feature type="transmembrane region" description="Helical" evidence="4">
    <location>
        <begin position="26"/>
        <end position="48"/>
    </location>
</feature>
<dbReference type="OrthoDB" id="9772882at2"/>
<evidence type="ECO:0000259" key="5">
    <source>
        <dbReference type="PROSITE" id="PS50850"/>
    </source>
</evidence>
<dbReference type="EMBL" id="VOHS01000024">
    <property type="protein sequence ID" value="TWV98758.1"/>
    <property type="molecule type" value="Genomic_DNA"/>
</dbReference>
<reference evidence="6 7" key="1">
    <citation type="submission" date="2019-08" db="EMBL/GenBank/DDBJ databases">
        <title>Whole genome sequencing of chitin degrading bacteria Chitinophaga pinensis YS16.</title>
        <authorList>
            <person name="Singh R.P."/>
            <person name="Manchanda G."/>
            <person name="Maurya I.K."/>
            <person name="Joshi N.K."/>
            <person name="Srivastava A.K."/>
        </authorList>
    </citation>
    <scope>NUCLEOTIDE SEQUENCE [LARGE SCALE GENOMIC DNA]</scope>
    <source>
        <strain evidence="6 7">YS-16</strain>
    </source>
</reference>
<accession>A0A5C6LSM1</accession>
<name>A0A5C6LSM1_9BACT</name>
<feature type="transmembrane region" description="Helical" evidence="4">
    <location>
        <begin position="236"/>
        <end position="259"/>
    </location>
</feature>
<keyword evidence="3 4" id="KW-0472">Membrane</keyword>
<keyword evidence="1 4" id="KW-0812">Transmembrane</keyword>
<dbReference type="PANTHER" id="PTHR23526">
    <property type="entry name" value="INTEGRAL MEMBRANE TRANSPORT PROTEIN-RELATED"/>
    <property type="match status" value="1"/>
</dbReference>
<dbReference type="InterPro" id="IPR052528">
    <property type="entry name" value="Sugar_transport-like"/>
</dbReference>
<dbReference type="Gene3D" id="1.20.1250.20">
    <property type="entry name" value="MFS general substrate transporter like domains"/>
    <property type="match status" value="2"/>
</dbReference>
<evidence type="ECO:0000256" key="4">
    <source>
        <dbReference type="SAM" id="Phobius"/>
    </source>
</evidence>
<feature type="transmembrane region" description="Helical" evidence="4">
    <location>
        <begin position="299"/>
        <end position="319"/>
    </location>
</feature>
<keyword evidence="7" id="KW-1185">Reference proteome</keyword>
<dbReference type="GO" id="GO:0022857">
    <property type="term" value="F:transmembrane transporter activity"/>
    <property type="evidence" value="ECO:0007669"/>
    <property type="project" value="InterPro"/>
</dbReference>